<gene>
    <name evidence="1" type="ORF">P5S46_22210</name>
</gene>
<dbReference type="RefSeq" id="WP_128344443.1">
    <property type="nucleotide sequence ID" value="NZ_CAWOMG010000210.1"/>
</dbReference>
<dbReference type="AlphaFoldDB" id="A0AAJ5ZBE1"/>
<proteinExistence type="predicted"/>
<organism evidence="1 2">
    <name type="scientific">Aeromonas caviae</name>
    <name type="common">Aeromonas punctata</name>
    <dbReference type="NCBI Taxonomy" id="648"/>
    <lineage>
        <taxon>Bacteria</taxon>
        <taxon>Pseudomonadati</taxon>
        <taxon>Pseudomonadota</taxon>
        <taxon>Gammaproteobacteria</taxon>
        <taxon>Aeromonadales</taxon>
        <taxon>Aeromonadaceae</taxon>
        <taxon>Aeromonas</taxon>
    </lineage>
</organism>
<dbReference type="EMBL" id="CP120943">
    <property type="protein sequence ID" value="WFG00211.1"/>
    <property type="molecule type" value="Genomic_DNA"/>
</dbReference>
<dbReference type="Proteomes" id="UP001218423">
    <property type="component" value="Plasmid pAC1520"/>
</dbReference>
<sequence length="104" mass="11226">MKTPLAQQEDNAVTVKGAADRPLIDLCLTGDLEHLAEHLDDQLTAQNLTEIRNQFPRSPAQHSGDEILNAINKRFSGNFFGIGLSGAPLHDVGVALPPKSFGPR</sequence>
<keyword evidence="1" id="KW-0614">Plasmid</keyword>
<protein>
    <submittedName>
        <fullName evidence="1">Uncharacterized protein</fullName>
    </submittedName>
</protein>
<evidence type="ECO:0000313" key="2">
    <source>
        <dbReference type="Proteomes" id="UP001218423"/>
    </source>
</evidence>
<name>A0AAJ5ZBE1_AERCA</name>
<evidence type="ECO:0000313" key="1">
    <source>
        <dbReference type="EMBL" id="WFG00211.1"/>
    </source>
</evidence>
<reference evidence="1" key="1">
    <citation type="submission" date="2023-03" db="EMBL/GenBank/DDBJ databases">
        <title>Aeromonas caviae strain AC1520.</title>
        <authorList>
            <person name="Xie T."/>
            <person name="Zhang Q."/>
            <person name="Deng J."/>
            <person name="Li X."/>
        </authorList>
    </citation>
    <scope>NUCLEOTIDE SEQUENCE</scope>
    <source>
        <strain evidence="1">AC1520</strain>
        <plasmid evidence="1">pAC1520</plasmid>
    </source>
</reference>
<geneLocation type="plasmid" evidence="1 2">
    <name>pAC1520</name>
</geneLocation>
<accession>A0AAJ5ZBE1</accession>